<dbReference type="Gene3D" id="3.30.420.10">
    <property type="entry name" value="Ribonuclease H-like superfamily/Ribonuclease H"/>
    <property type="match status" value="1"/>
</dbReference>
<dbReference type="PANTHER" id="PTHR47169:SF2">
    <property type="entry name" value="OS01G0541250 PROTEIN"/>
    <property type="match status" value="1"/>
</dbReference>
<evidence type="ECO:0000313" key="1">
    <source>
        <dbReference type="EMBL" id="GAA0151904.1"/>
    </source>
</evidence>
<keyword evidence="2" id="KW-1185">Reference proteome</keyword>
<dbReference type="GO" id="GO:0003676">
    <property type="term" value="F:nucleic acid binding"/>
    <property type="evidence" value="ECO:0007669"/>
    <property type="project" value="InterPro"/>
</dbReference>
<dbReference type="AlphaFoldDB" id="A0AAV3PJM2"/>
<dbReference type="EMBL" id="BAABME010001875">
    <property type="protein sequence ID" value="GAA0151904.1"/>
    <property type="molecule type" value="Genomic_DNA"/>
</dbReference>
<sequence length="234" mass="26253">MYNVVHIDEKCCDGSSEIDRDGNEIFSGKIGIFPFIKREAAQRRSCNRDAGTMEIKSITSVTREIIRSVLINEVIPSIKLKWPPSCVGEIIYIQQDNARTHVDPMDQDFRAAALSSGFDIRLVCQPPNSPDLNILDLGFFNAIQSLQRKSCAKKFEELVLVVQQAFADYPPRKVNLVFLTLKLCMKEIIKIGGSNRYKIPHIGKGRLERIGCLPQQISVEPTLVESVVNFLSAS</sequence>
<dbReference type="PANTHER" id="PTHR47169">
    <property type="entry name" value="OS01G0541250 PROTEIN"/>
    <property type="match status" value="1"/>
</dbReference>
<evidence type="ECO:0008006" key="3">
    <source>
        <dbReference type="Google" id="ProtNLM"/>
    </source>
</evidence>
<organism evidence="1 2">
    <name type="scientific">Lithospermum erythrorhizon</name>
    <name type="common">Purple gromwell</name>
    <name type="synonym">Lithospermum officinale var. erythrorhizon</name>
    <dbReference type="NCBI Taxonomy" id="34254"/>
    <lineage>
        <taxon>Eukaryota</taxon>
        <taxon>Viridiplantae</taxon>
        <taxon>Streptophyta</taxon>
        <taxon>Embryophyta</taxon>
        <taxon>Tracheophyta</taxon>
        <taxon>Spermatophyta</taxon>
        <taxon>Magnoliopsida</taxon>
        <taxon>eudicotyledons</taxon>
        <taxon>Gunneridae</taxon>
        <taxon>Pentapetalae</taxon>
        <taxon>asterids</taxon>
        <taxon>lamiids</taxon>
        <taxon>Boraginales</taxon>
        <taxon>Boraginaceae</taxon>
        <taxon>Boraginoideae</taxon>
        <taxon>Lithospermeae</taxon>
        <taxon>Lithospermum</taxon>
    </lineage>
</organism>
<name>A0AAV3PJM2_LITER</name>
<evidence type="ECO:0000313" key="2">
    <source>
        <dbReference type="Proteomes" id="UP001454036"/>
    </source>
</evidence>
<comment type="caution">
    <text evidence="1">The sequence shown here is derived from an EMBL/GenBank/DDBJ whole genome shotgun (WGS) entry which is preliminary data.</text>
</comment>
<protein>
    <recommendedName>
        <fullName evidence="3">Transposase</fullName>
    </recommendedName>
</protein>
<accession>A0AAV3PJM2</accession>
<dbReference type="Proteomes" id="UP001454036">
    <property type="component" value="Unassembled WGS sequence"/>
</dbReference>
<proteinExistence type="predicted"/>
<gene>
    <name evidence="1" type="ORF">LIER_10521</name>
</gene>
<reference evidence="1 2" key="1">
    <citation type="submission" date="2024-01" db="EMBL/GenBank/DDBJ databases">
        <title>The complete chloroplast genome sequence of Lithospermum erythrorhizon: insights into the phylogenetic relationship among Boraginaceae species and the maternal lineages of purple gromwells.</title>
        <authorList>
            <person name="Okada T."/>
            <person name="Watanabe K."/>
        </authorList>
    </citation>
    <scope>NUCLEOTIDE SEQUENCE [LARGE SCALE GENOMIC DNA]</scope>
</reference>
<dbReference type="InterPro" id="IPR036397">
    <property type="entry name" value="RNaseH_sf"/>
</dbReference>